<dbReference type="Proteomes" id="UP000324222">
    <property type="component" value="Unassembled WGS sequence"/>
</dbReference>
<feature type="compositionally biased region" description="Low complexity" evidence="1">
    <location>
        <begin position="1"/>
        <end position="20"/>
    </location>
</feature>
<evidence type="ECO:0000313" key="3">
    <source>
        <dbReference type="Proteomes" id="UP000324222"/>
    </source>
</evidence>
<comment type="caution">
    <text evidence="2">The sequence shown here is derived from an EMBL/GenBank/DDBJ whole genome shotgun (WGS) entry which is preliminary data.</text>
</comment>
<sequence length="110" mass="12229">MCGVRAAGPSSRRSRGAAGRWSRRPAIGKCMVEVTLLDWNQVVAGSRRVCRRKANCVGRMSQLALRSGITESYTPQAHRPRRRNSSPRQRAAQRMPRLSLPLGRSSEENG</sequence>
<gene>
    <name evidence="2" type="ORF">E2C01_006492</name>
</gene>
<dbReference type="EMBL" id="VSRR010000303">
    <property type="protein sequence ID" value="MPC13748.1"/>
    <property type="molecule type" value="Genomic_DNA"/>
</dbReference>
<reference evidence="2 3" key="1">
    <citation type="submission" date="2019-05" db="EMBL/GenBank/DDBJ databases">
        <title>Another draft genome of Portunus trituberculatus and its Hox gene families provides insights of decapod evolution.</title>
        <authorList>
            <person name="Jeong J.-H."/>
            <person name="Song I."/>
            <person name="Kim S."/>
            <person name="Choi T."/>
            <person name="Kim D."/>
            <person name="Ryu S."/>
            <person name="Kim W."/>
        </authorList>
    </citation>
    <scope>NUCLEOTIDE SEQUENCE [LARGE SCALE GENOMIC DNA]</scope>
    <source>
        <tissue evidence="2">Muscle</tissue>
    </source>
</reference>
<evidence type="ECO:0000313" key="2">
    <source>
        <dbReference type="EMBL" id="MPC13748.1"/>
    </source>
</evidence>
<feature type="region of interest" description="Disordered" evidence="1">
    <location>
        <begin position="68"/>
        <end position="110"/>
    </location>
</feature>
<organism evidence="2 3">
    <name type="scientific">Portunus trituberculatus</name>
    <name type="common">Swimming crab</name>
    <name type="synonym">Neptunus trituberculatus</name>
    <dbReference type="NCBI Taxonomy" id="210409"/>
    <lineage>
        <taxon>Eukaryota</taxon>
        <taxon>Metazoa</taxon>
        <taxon>Ecdysozoa</taxon>
        <taxon>Arthropoda</taxon>
        <taxon>Crustacea</taxon>
        <taxon>Multicrustacea</taxon>
        <taxon>Malacostraca</taxon>
        <taxon>Eumalacostraca</taxon>
        <taxon>Eucarida</taxon>
        <taxon>Decapoda</taxon>
        <taxon>Pleocyemata</taxon>
        <taxon>Brachyura</taxon>
        <taxon>Eubrachyura</taxon>
        <taxon>Portunoidea</taxon>
        <taxon>Portunidae</taxon>
        <taxon>Portuninae</taxon>
        <taxon>Portunus</taxon>
    </lineage>
</organism>
<protein>
    <submittedName>
        <fullName evidence="2">Uncharacterized protein</fullName>
    </submittedName>
</protein>
<dbReference type="AlphaFoldDB" id="A0A5B7CX08"/>
<evidence type="ECO:0000256" key="1">
    <source>
        <dbReference type="SAM" id="MobiDB-lite"/>
    </source>
</evidence>
<name>A0A5B7CX08_PORTR</name>
<keyword evidence="3" id="KW-1185">Reference proteome</keyword>
<proteinExistence type="predicted"/>
<feature type="region of interest" description="Disordered" evidence="1">
    <location>
        <begin position="1"/>
        <end position="22"/>
    </location>
</feature>
<accession>A0A5B7CX08</accession>